<dbReference type="Pfam" id="PF13516">
    <property type="entry name" value="LRR_6"/>
    <property type="match status" value="1"/>
</dbReference>
<evidence type="ECO:0000313" key="1">
    <source>
        <dbReference type="EMBL" id="CAF1111166.1"/>
    </source>
</evidence>
<dbReference type="Proteomes" id="UP000663868">
    <property type="component" value="Unassembled WGS sequence"/>
</dbReference>
<proteinExistence type="predicted"/>
<organism evidence="1 3">
    <name type="scientific">Adineta steineri</name>
    <dbReference type="NCBI Taxonomy" id="433720"/>
    <lineage>
        <taxon>Eukaryota</taxon>
        <taxon>Metazoa</taxon>
        <taxon>Spiralia</taxon>
        <taxon>Gnathifera</taxon>
        <taxon>Rotifera</taxon>
        <taxon>Eurotatoria</taxon>
        <taxon>Bdelloidea</taxon>
        <taxon>Adinetida</taxon>
        <taxon>Adinetidae</taxon>
        <taxon>Adineta</taxon>
    </lineage>
</organism>
<comment type="caution">
    <text evidence="1">The sequence shown here is derived from an EMBL/GenBank/DDBJ whole genome shotgun (WGS) entry which is preliminary data.</text>
</comment>
<dbReference type="PANTHER" id="PTHR24114:SF2">
    <property type="entry name" value="F-BOX DOMAIN-CONTAINING PROTEIN-RELATED"/>
    <property type="match status" value="1"/>
</dbReference>
<accession>A0A814PVZ8</accession>
<reference evidence="1" key="1">
    <citation type="submission" date="2021-02" db="EMBL/GenBank/DDBJ databases">
        <authorList>
            <person name="Nowell W R."/>
        </authorList>
    </citation>
    <scope>NUCLEOTIDE SEQUENCE</scope>
</reference>
<name>A0A814PVZ8_9BILA</name>
<dbReference type="InterPro" id="IPR052394">
    <property type="entry name" value="LRR-containing"/>
</dbReference>
<dbReference type="InterPro" id="IPR032675">
    <property type="entry name" value="LRR_dom_sf"/>
</dbReference>
<dbReference type="EMBL" id="CAJNOE010000274">
    <property type="protein sequence ID" value="CAF1111166.1"/>
    <property type="molecule type" value="Genomic_DNA"/>
</dbReference>
<dbReference type="EMBL" id="CAJOBB010000170">
    <property type="protein sequence ID" value="CAF3594703.1"/>
    <property type="molecule type" value="Genomic_DNA"/>
</dbReference>
<evidence type="ECO:0000313" key="2">
    <source>
        <dbReference type="EMBL" id="CAF3594703.1"/>
    </source>
</evidence>
<dbReference type="AlphaFoldDB" id="A0A814PVZ8"/>
<evidence type="ECO:0000313" key="3">
    <source>
        <dbReference type="Proteomes" id="UP000663860"/>
    </source>
</evidence>
<dbReference type="PANTHER" id="PTHR24114">
    <property type="entry name" value="LEUCINE RICH REPEAT FAMILY PROTEIN"/>
    <property type="match status" value="1"/>
</dbReference>
<gene>
    <name evidence="1" type="ORF">IZO911_LOCUS23595</name>
    <name evidence="2" type="ORF">KXQ929_LOCUS4810</name>
</gene>
<dbReference type="InterPro" id="IPR001611">
    <property type="entry name" value="Leu-rich_rpt"/>
</dbReference>
<dbReference type="Proteomes" id="UP000663860">
    <property type="component" value="Unassembled WGS sequence"/>
</dbReference>
<protein>
    <submittedName>
        <fullName evidence="1">Uncharacterized protein</fullName>
    </submittedName>
</protein>
<sequence>MPEKKKKKPTKKSTEVIEQNDKSLRRFLKLYNQYSADHNSVPCTEVVKSIRSLLEDAEGEVLKSLFLRPIPIKKPVDGEQTSISEPVAIPETHVRPIIRTLLACANNSVKDLCVWNICMDLLDCIELNNFLNQPTTGIQILTLNDCLIQPHPLSRLTMGIHIYGTLRVLNLDYNEFGDEGCLFLCSNLLENRGITRLSLTYCDIGPVCGTPLGQLLVQTAITEIYLDGNQLGCQGAHNLIKPLLVECEKALSDKRDKIRMEEDFKAQQAALRAQGLLPEPTVAELAAEKKKKKKKKKKKVTLEDIPPFGPTVNKIHLFDNEIDCLQSNSFPVVLETINAYARLIEISEDIEELDLSENVIGHVCGGIILEALKNRKESKLKKIMINVSEKIDQFVFADILKLSAKMKKKKKRGKKKKVKHYY</sequence>
<dbReference type="SUPFAM" id="SSF52047">
    <property type="entry name" value="RNI-like"/>
    <property type="match status" value="1"/>
</dbReference>
<dbReference type="SMART" id="SM00368">
    <property type="entry name" value="LRR_RI"/>
    <property type="match status" value="3"/>
</dbReference>
<dbReference type="Gene3D" id="3.80.10.10">
    <property type="entry name" value="Ribonuclease Inhibitor"/>
    <property type="match status" value="1"/>
</dbReference>